<dbReference type="EMBL" id="CP133612">
    <property type="protein sequence ID" value="WMV07590.1"/>
    <property type="molecule type" value="Genomic_DNA"/>
</dbReference>
<dbReference type="PANTHER" id="PTHR33116:SF84">
    <property type="entry name" value="RNA-DIRECTED DNA POLYMERASE"/>
    <property type="match status" value="1"/>
</dbReference>
<reference evidence="2" key="1">
    <citation type="submission" date="2023-08" db="EMBL/GenBank/DDBJ databases">
        <title>A de novo genome assembly of Solanum verrucosum Schlechtendal, a Mexican diploid species geographically isolated from the other diploid A-genome species in potato relatives.</title>
        <authorList>
            <person name="Hosaka K."/>
        </authorList>
    </citation>
    <scope>NUCLEOTIDE SEQUENCE</scope>
    <source>
        <tissue evidence="2">Young leaves</tissue>
    </source>
</reference>
<evidence type="ECO:0000313" key="3">
    <source>
        <dbReference type="Proteomes" id="UP001234989"/>
    </source>
</evidence>
<sequence length="191" mass="21594">MFQIDSNKSPGPDGFGSGFYRAAWSIVGEDVTSAVLYHPMCKKVKLTHLIFVDDLMIFCKGNLASVNRVMEALSHFSAAIDLEANMEKSSVFLAGIDDDTRNQIIKRIGFVVGEFPIKYLGLPLSSKKLRKTDCLSLIDKITQRIKVTYSKKLSYAGRLQTMETTIHLFEECSWTKSVWQELMKWAVVTKK</sequence>
<accession>A0AAF0PQZ1</accession>
<dbReference type="Proteomes" id="UP001234989">
    <property type="component" value="Chromosome 1"/>
</dbReference>
<organism evidence="2 3">
    <name type="scientific">Solanum verrucosum</name>
    <dbReference type="NCBI Taxonomy" id="315347"/>
    <lineage>
        <taxon>Eukaryota</taxon>
        <taxon>Viridiplantae</taxon>
        <taxon>Streptophyta</taxon>
        <taxon>Embryophyta</taxon>
        <taxon>Tracheophyta</taxon>
        <taxon>Spermatophyta</taxon>
        <taxon>Magnoliopsida</taxon>
        <taxon>eudicotyledons</taxon>
        <taxon>Gunneridae</taxon>
        <taxon>Pentapetalae</taxon>
        <taxon>asterids</taxon>
        <taxon>lamiids</taxon>
        <taxon>Solanales</taxon>
        <taxon>Solanaceae</taxon>
        <taxon>Solanoideae</taxon>
        <taxon>Solaneae</taxon>
        <taxon>Solanum</taxon>
    </lineage>
</organism>
<keyword evidence="3" id="KW-1185">Reference proteome</keyword>
<dbReference type="InterPro" id="IPR000477">
    <property type="entry name" value="RT_dom"/>
</dbReference>
<proteinExistence type="predicted"/>
<protein>
    <recommendedName>
        <fullName evidence="1">Reverse transcriptase domain-containing protein</fullName>
    </recommendedName>
</protein>
<evidence type="ECO:0000259" key="1">
    <source>
        <dbReference type="Pfam" id="PF00078"/>
    </source>
</evidence>
<evidence type="ECO:0000313" key="2">
    <source>
        <dbReference type="EMBL" id="WMV07590.1"/>
    </source>
</evidence>
<feature type="domain" description="Reverse transcriptase" evidence="1">
    <location>
        <begin position="38"/>
        <end position="123"/>
    </location>
</feature>
<dbReference type="Pfam" id="PF00078">
    <property type="entry name" value="RVT_1"/>
    <property type="match status" value="1"/>
</dbReference>
<dbReference type="AlphaFoldDB" id="A0AAF0PQZ1"/>
<dbReference type="PANTHER" id="PTHR33116">
    <property type="entry name" value="REVERSE TRANSCRIPTASE ZINC-BINDING DOMAIN-CONTAINING PROTEIN-RELATED-RELATED"/>
    <property type="match status" value="1"/>
</dbReference>
<gene>
    <name evidence="2" type="ORF">MTR67_000975</name>
</gene>
<dbReference type="InterPro" id="IPR043502">
    <property type="entry name" value="DNA/RNA_pol_sf"/>
</dbReference>
<name>A0AAF0PQZ1_SOLVR</name>
<dbReference type="SUPFAM" id="SSF56672">
    <property type="entry name" value="DNA/RNA polymerases"/>
    <property type="match status" value="1"/>
</dbReference>